<evidence type="ECO:0000259" key="5">
    <source>
        <dbReference type="Pfam" id="PF00389"/>
    </source>
</evidence>
<reference evidence="7 8" key="1">
    <citation type="submission" date="2018-11" db="EMBL/GenBank/DDBJ databases">
        <title>Genomic Encyclopedia of Type Strains, Phase IV (KMG-IV): sequencing the most valuable type-strain genomes for metagenomic binning, comparative biology and taxonomic classification.</title>
        <authorList>
            <person name="Goeker M."/>
        </authorList>
    </citation>
    <scope>NUCLEOTIDE SEQUENCE [LARGE SCALE GENOMIC DNA]</scope>
    <source>
        <strain evidence="7 8">DSM 5900</strain>
    </source>
</reference>
<dbReference type="FunFam" id="3.40.50.720:FF:000213">
    <property type="entry name" value="Putative 2-hydroxyacid dehydrogenase"/>
    <property type="match status" value="1"/>
</dbReference>
<dbReference type="InterPro" id="IPR036291">
    <property type="entry name" value="NAD(P)-bd_dom_sf"/>
</dbReference>
<dbReference type="GO" id="GO:0030267">
    <property type="term" value="F:glyoxylate reductase (NADPH) activity"/>
    <property type="evidence" value="ECO:0007669"/>
    <property type="project" value="TreeGrafter"/>
</dbReference>
<organism evidence="7 8">
    <name type="scientific">Stella humosa</name>
    <dbReference type="NCBI Taxonomy" id="94"/>
    <lineage>
        <taxon>Bacteria</taxon>
        <taxon>Pseudomonadati</taxon>
        <taxon>Pseudomonadota</taxon>
        <taxon>Alphaproteobacteria</taxon>
        <taxon>Rhodospirillales</taxon>
        <taxon>Stellaceae</taxon>
        <taxon>Stella</taxon>
    </lineage>
</organism>
<evidence type="ECO:0000256" key="1">
    <source>
        <dbReference type="ARBA" id="ARBA00022857"/>
    </source>
</evidence>
<dbReference type="PANTHER" id="PTHR10996">
    <property type="entry name" value="2-HYDROXYACID DEHYDROGENASE-RELATED"/>
    <property type="match status" value="1"/>
</dbReference>
<dbReference type="GO" id="GO:0051287">
    <property type="term" value="F:NAD binding"/>
    <property type="evidence" value="ECO:0007669"/>
    <property type="project" value="InterPro"/>
</dbReference>
<feature type="domain" description="D-isomer specific 2-hydroxyacid dehydrogenase catalytic" evidence="5">
    <location>
        <begin position="7"/>
        <end position="311"/>
    </location>
</feature>
<evidence type="ECO:0000313" key="8">
    <source>
        <dbReference type="Proteomes" id="UP000278222"/>
    </source>
</evidence>
<evidence type="ECO:0000256" key="2">
    <source>
        <dbReference type="ARBA" id="ARBA00023002"/>
    </source>
</evidence>
<keyword evidence="8" id="KW-1185">Reference proteome</keyword>
<accession>A0A3N1KQS0</accession>
<dbReference type="OrthoDB" id="9793626at2"/>
<dbReference type="Pfam" id="PF00389">
    <property type="entry name" value="2-Hacid_dh"/>
    <property type="match status" value="1"/>
</dbReference>
<name>A0A3N1KQS0_9PROT</name>
<dbReference type="PANTHER" id="PTHR10996:SF178">
    <property type="entry name" value="2-HYDROXYACID DEHYDROGENASE YGL185C-RELATED"/>
    <property type="match status" value="1"/>
</dbReference>
<dbReference type="EMBL" id="RJKX01000018">
    <property type="protein sequence ID" value="ROP81139.1"/>
    <property type="molecule type" value="Genomic_DNA"/>
</dbReference>
<comment type="similarity">
    <text evidence="4">Belongs to the D-isomer specific 2-hydroxyacid dehydrogenase family.</text>
</comment>
<keyword evidence="3" id="KW-0520">NAD</keyword>
<gene>
    <name evidence="7" type="ORF">EDC65_4994</name>
</gene>
<dbReference type="GO" id="GO:0005829">
    <property type="term" value="C:cytosol"/>
    <property type="evidence" value="ECO:0007669"/>
    <property type="project" value="TreeGrafter"/>
</dbReference>
<comment type="caution">
    <text evidence="7">The sequence shown here is derived from an EMBL/GenBank/DDBJ whole genome shotgun (WGS) entry which is preliminary data.</text>
</comment>
<keyword evidence="1" id="KW-0521">NADP</keyword>
<sequence length="313" mass="33835">MKPDVVLIAQYPPQIMAVLEDNFTCHKMYEATDRDAFLASVAGKARGLASTGVHGAPRALIQALPKLEIISGFGVGYDAVDLPTVKERGIVLTNTPNVLTDCVADLGMTLMLDAARRVPQAERFLRDGKWLKGNYPAGVKVTGKRAGICGLGRIGSALAKRLAGFDMEIMYYDIEPKTNLPYRLMPSLIDLAENSDFFFVACYGGPTTRKLIDEKVLRAIGTKGILVNIARGSIVDEAALVRVLEDKALGAAGLDVFEDEPNVPEKLLTFDNVVLTPHIASNTNETRAAMGNLMCENLIAYFAGKPVPTRVPV</sequence>
<evidence type="ECO:0000313" key="7">
    <source>
        <dbReference type="EMBL" id="ROP81139.1"/>
    </source>
</evidence>
<dbReference type="GO" id="GO:0016618">
    <property type="term" value="F:hydroxypyruvate reductase [NAD(P)H] activity"/>
    <property type="evidence" value="ECO:0007669"/>
    <property type="project" value="TreeGrafter"/>
</dbReference>
<dbReference type="AlphaFoldDB" id="A0A3N1KQS0"/>
<dbReference type="InterPro" id="IPR006139">
    <property type="entry name" value="D-isomer_2_OHA_DH_cat_dom"/>
</dbReference>
<evidence type="ECO:0000259" key="6">
    <source>
        <dbReference type="Pfam" id="PF02826"/>
    </source>
</evidence>
<dbReference type="InterPro" id="IPR006140">
    <property type="entry name" value="D-isomer_DH_NAD-bd"/>
</dbReference>
<dbReference type="RefSeq" id="WP_123694775.1">
    <property type="nucleotide sequence ID" value="NZ_AP019700.1"/>
</dbReference>
<dbReference type="CDD" id="cd12156">
    <property type="entry name" value="HPPR"/>
    <property type="match status" value="1"/>
</dbReference>
<dbReference type="InterPro" id="IPR050223">
    <property type="entry name" value="D-isomer_2-hydroxyacid_DH"/>
</dbReference>
<evidence type="ECO:0000256" key="3">
    <source>
        <dbReference type="ARBA" id="ARBA00023027"/>
    </source>
</evidence>
<evidence type="ECO:0000256" key="4">
    <source>
        <dbReference type="RuleBase" id="RU003719"/>
    </source>
</evidence>
<dbReference type="SUPFAM" id="SSF51735">
    <property type="entry name" value="NAD(P)-binding Rossmann-fold domains"/>
    <property type="match status" value="1"/>
</dbReference>
<protein>
    <submittedName>
        <fullName evidence="7">Lactate dehydrogenase-like 2-hydroxyacid dehydrogenase</fullName>
    </submittedName>
</protein>
<feature type="domain" description="D-isomer specific 2-hydroxyacid dehydrogenase NAD-binding" evidence="6">
    <location>
        <begin position="108"/>
        <end position="280"/>
    </location>
</feature>
<dbReference type="Pfam" id="PF02826">
    <property type="entry name" value="2-Hacid_dh_C"/>
    <property type="match status" value="1"/>
</dbReference>
<dbReference type="Gene3D" id="3.40.50.720">
    <property type="entry name" value="NAD(P)-binding Rossmann-like Domain"/>
    <property type="match status" value="2"/>
</dbReference>
<proteinExistence type="inferred from homology"/>
<dbReference type="SUPFAM" id="SSF52283">
    <property type="entry name" value="Formate/glycerate dehydrogenase catalytic domain-like"/>
    <property type="match status" value="1"/>
</dbReference>
<keyword evidence="2 4" id="KW-0560">Oxidoreductase</keyword>
<dbReference type="Proteomes" id="UP000278222">
    <property type="component" value="Unassembled WGS sequence"/>
</dbReference>